<dbReference type="Proteomes" id="UP000192927">
    <property type="component" value="Unassembled WGS sequence"/>
</dbReference>
<feature type="compositionally biased region" description="Low complexity" evidence="1">
    <location>
        <begin position="25"/>
        <end position="37"/>
    </location>
</feature>
<evidence type="ECO:0000313" key="4">
    <source>
        <dbReference type="Proteomes" id="UP000192927"/>
    </source>
</evidence>
<dbReference type="EMBL" id="FWEW01001463">
    <property type="protein sequence ID" value="SLM37249.1"/>
    <property type="molecule type" value="Genomic_DNA"/>
</dbReference>
<dbReference type="InterPro" id="IPR019180">
    <property type="entry name" value="Oxidoreductase-like_N"/>
</dbReference>
<dbReference type="AlphaFoldDB" id="A0A1W5D2Y3"/>
<feature type="region of interest" description="Disordered" evidence="1">
    <location>
        <begin position="1"/>
        <end position="61"/>
    </location>
</feature>
<evidence type="ECO:0000313" key="3">
    <source>
        <dbReference type="EMBL" id="SLM37249.1"/>
    </source>
</evidence>
<feature type="compositionally biased region" description="Gly residues" evidence="1">
    <location>
        <begin position="166"/>
        <end position="177"/>
    </location>
</feature>
<feature type="region of interest" description="Disordered" evidence="1">
    <location>
        <begin position="75"/>
        <end position="102"/>
    </location>
</feature>
<dbReference type="Pfam" id="PF09791">
    <property type="entry name" value="Oxidored-like"/>
    <property type="match status" value="1"/>
</dbReference>
<accession>A0A1W5D2Y3</accession>
<reference evidence="4" key="1">
    <citation type="submission" date="2017-03" db="EMBL/GenBank/DDBJ databases">
        <authorList>
            <person name="Sharma R."/>
            <person name="Thines M."/>
        </authorList>
    </citation>
    <scope>NUCLEOTIDE SEQUENCE [LARGE SCALE GENOMIC DNA]</scope>
</reference>
<keyword evidence="4" id="KW-1185">Reference proteome</keyword>
<evidence type="ECO:0000259" key="2">
    <source>
        <dbReference type="Pfam" id="PF09791"/>
    </source>
</evidence>
<name>A0A1W5D2Y3_9LECA</name>
<sequence length="211" mass="23058">MPHHFRPRPQSTNSYPADPVDDYYSLLLSSPLPSRPINAPPKNPPQQPASPSLTQAQDRDARLQKARVVFGSRLAGPAERRRAIDSQSTTIHGVSVPPRPTEPDNCCMSGCVNCVWDVYRDDLEEWAGKRREADMRGARARMEAAKDVDGSMDDDGGGSETNWDGGEIGSGGGGEAGMEGLFEGVPVGIREFMRTEKRLKERHKREGTLGG</sequence>
<feature type="domain" description="Oxidoreductase-like" evidence="2">
    <location>
        <begin position="90"/>
        <end position="133"/>
    </location>
</feature>
<evidence type="ECO:0000256" key="1">
    <source>
        <dbReference type="SAM" id="MobiDB-lite"/>
    </source>
</evidence>
<feature type="region of interest" description="Disordered" evidence="1">
    <location>
        <begin position="144"/>
        <end position="180"/>
    </location>
</feature>
<dbReference type="GO" id="GO:0005739">
    <property type="term" value="C:mitochondrion"/>
    <property type="evidence" value="ECO:0007669"/>
    <property type="project" value="TreeGrafter"/>
</dbReference>
<dbReference type="PANTHER" id="PTHR21193">
    <property type="entry name" value="OXIDOREDUCTASE-LIKE DOMAIN-CONTAINING PROTEIN 1"/>
    <property type="match status" value="1"/>
</dbReference>
<protein>
    <submittedName>
        <fullName evidence="3">Oxidoreductase-like, N-terminal</fullName>
    </submittedName>
</protein>
<dbReference type="InterPro" id="IPR039251">
    <property type="entry name" value="OXLD1"/>
</dbReference>
<proteinExistence type="predicted"/>
<organism evidence="3 4">
    <name type="scientific">Lasallia pustulata</name>
    <dbReference type="NCBI Taxonomy" id="136370"/>
    <lineage>
        <taxon>Eukaryota</taxon>
        <taxon>Fungi</taxon>
        <taxon>Dikarya</taxon>
        <taxon>Ascomycota</taxon>
        <taxon>Pezizomycotina</taxon>
        <taxon>Lecanoromycetes</taxon>
        <taxon>OSLEUM clade</taxon>
        <taxon>Umbilicariomycetidae</taxon>
        <taxon>Umbilicariales</taxon>
        <taxon>Umbilicariaceae</taxon>
        <taxon>Lasallia</taxon>
    </lineage>
</organism>
<feature type="compositionally biased region" description="Pro residues" evidence="1">
    <location>
        <begin position="38"/>
        <end position="48"/>
    </location>
</feature>
<dbReference type="PANTHER" id="PTHR21193:SF3">
    <property type="entry name" value="OXIDOREDUCTASE-LIKE DOMAIN-CONTAINING PROTEIN 1"/>
    <property type="match status" value="1"/>
</dbReference>